<name>A0ACC3DGP5_9PEZI</name>
<proteinExistence type="predicted"/>
<dbReference type="Proteomes" id="UP001186974">
    <property type="component" value="Unassembled WGS sequence"/>
</dbReference>
<evidence type="ECO:0000313" key="1">
    <source>
        <dbReference type="EMBL" id="KAK3072689.1"/>
    </source>
</evidence>
<dbReference type="EMBL" id="JAWDJW010004700">
    <property type="protein sequence ID" value="KAK3072689.1"/>
    <property type="molecule type" value="Genomic_DNA"/>
</dbReference>
<evidence type="ECO:0000313" key="2">
    <source>
        <dbReference type="Proteomes" id="UP001186974"/>
    </source>
</evidence>
<gene>
    <name evidence="1" type="ORF">LTS18_014594</name>
</gene>
<keyword evidence="2" id="KW-1185">Reference proteome</keyword>
<accession>A0ACC3DGP5</accession>
<comment type="caution">
    <text evidence="1">The sequence shown here is derived from an EMBL/GenBank/DDBJ whole genome shotgun (WGS) entry which is preliminary data.</text>
</comment>
<reference evidence="1" key="1">
    <citation type="submission" date="2024-09" db="EMBL/GenBank/DDBJ databases">
        <title>Black Yeasts Isolated from many extreme environments.</title>
        <authorList>
            <person name="Coleine C."/>
            <person name="Stajich J.E."/>
            <person name="Selbmann L."/>
        </authorList>
    </citation>
    <scope>NUCLEOTIDE SEQUENCE</scope>
    <source>
        <strain evidence="1">CCFEE 5737</strain>
    </source>
</reference>
<feature type="non-terminal residue" evidence="1">
    <location>
        <position position="1"/>
    </location>
</feature>
<organism evidence="1 2">
    <name type="scientific">Coniosporium uncinatum</name>
    <dbReference type="NCBI Taxonomy" id="93489"/>
    <lineage>
        <taxon>Eukaryota</taxon>
        <taxon>Fungi</taxon>
        <taxon>Dikarya</taxon>
        <taxon>Ascomycota</taxon>
        <taxon>Pezizomycotina</taxon>
        <taxon>Dothideomycetes</taxon>
        <taxon>Dothideomycetes incertae sedis</taxon>
        <taxon>Coniosporium</taxon>
    </lineage>
</organism>
<sequence length="126" mass="14339">EADVQGNAKGGLYEDYDADRLSDTDAEGSPDHNPLAVEEEDEEEEPVYDSDDPDRPPTVEEMTTFTKEAFAALTVEVVKKMGRKPWSYYLVRCREFGVVPKGIEKGYGRINDRGMVWGKEKRFWKG</sequence>
<protein>
    <submittedName>
        <fullName evidence="1">Uncharacterized protein</fullName>
    </submittedName>
</protein>